<evidence type="ECO:0000256" key="1">
    <source>
        <dbReference type="ARBA" id="ARBA00001933"/>
    </source>
</evidence>
<dbReference type="Gene3D" id="3.20.10.10">
    <property type="entry name" value="D-amino Acid Aminotransferase, subunit A, domain 2"/>
    <property type="match status" value="1"/>
</dbReference>
<comment type="cofactor">
    <cofactor evidence="1">
        <name>pyridoxal 5'-phosphate</name>
        <dbReference type="ChEBI" id="CHEBI:597326"/>
    </cofactor>
</comment>
<dbReference type="EMBL" id="BAAAET010000001">
    <property type="protein sequence ID" value="GAA0685903.1"/>
    <property type="molecule type" value="Genomic_DNA"/>
</dbReference>
<dbReference type="InterPro" id="IPR001544">
    <property type="entry name" value="Aminotrans_IV"/>
</dbReference>
<comment type="pathway">
    <text evidence="7">Cofactor biosynthesis; tetrahydrofolate biosynthesis; 4-aminobenzoate from chorismate: step 2/2.</text>
</comment>
<dbReference type="PANTHER" id="PTHR42743">
    <property type="entry name" value="AMINO-ACID AMINOTRANSFERASE"/>
    <property type="match status" value="1"/>
</dbReference>
<dbReference type="InterPro" id="IPR043131">
    <property type="entry name" value="BCAT-like_N"/>
</dbReference>
<dbReference type="NCBIfam" id="TIGR03461">
    <property type="entry name" value="pabC_Proteo"/>
    <property type="match status" value="1"/>
</dbReference>
<organism evidence="11 12">
    <name type="scientific">Marinobacterium maritimum</name>
    <dbReference type="NCBI Taxonomy" id="500162"/>
    <lineage>
        <taxon>Bacteria</taxon>
        <taxon>Pseudomonadati</taxon>
        <taxon>Pseudomonadota</taxon>
        <taxon>Gammaproteobacteria</taxon>
        <taxon>Oceanospirillales</taxon>
        <taxon>Oceanospirillaceae</taxon>
        <taxon>Marinobacterium</taxon>
    </lineage>
</organism>
<keyword evidence="5" id="KW-0289">Folate biosynthesis</keyword>
<evidence type="ECO:0000256" key="8">
    <source>
        <dbReference type="ARBA" id="ARBA00035676"/>
    </source>
</evidence>
<dbReference type="Gene3D" id="3.30.470.10">
    <property type="match status" value="1"/>
</dbReference>
<evidence type="ECO:0000313" key="11">
    <source>
        <dbReference type="EMBL" id="GAA0685903.1"/>
    </source>
</evidence>
<evidence type="ECO:0000256" key="5">
    <source>
        <dbReference type="ARBA" id="ARBA00022909"/>
    </source>
</evidence>
<name>A0ABP3T9P8_9GAMM</name>
<dbReference type="Proteomes" id="UP001499915">
    <property type="component" value="Unassembled WGS sequence"/>
</dbReference>
<dbReference type="InterPro" id="IPR017824">
    <property type="entry name" value="Aminodeoxychorismate_lyase_IV"/>
</dbReference>
<evidence type="ECO:0000256" key="10">
    <source>
        <dbReference type="NCBIfam" id="TIGR03461"/>
    </source>
</evidence>
<evidence type="ECO:0000256" key="4">
    <source>
        <dbReference type="ARBA" id="ARBA00022898"/>
    </source>
</evidence>
<dbReference type="Pfam" id="PF01063">
    <property type="entry name" value="Aminotran_4"/>
    <property type="match status" value="1"/>
</dbReference>
<accession>A0ABP3T9P8</accession>
<gene>
    <name evidence="11" type="primary">pabC</name>
    <name evidence="11" type="ORF">GCM10009104_09560</name>
</gene>
<dbReference type="CDD" id="cd01559">
    <property type="entry name" value="ADCL_like"/>
    <property type="match status" value="1"/>
</dbReference>
<evidence type="ECO:0000256" key="2">
    <source>
        <dbReference type="ARBA" id="ARBA00009320"/>
    </source>
</evidence>
<evidence type="ECO:0000256" key="7">
    <source>
        <dbReference type="ARBA" id="ARBA00035633"/>
    </source>
</evidence>
<evidence type="ECO:0000256" key="9">
    <source>
        <dbReference type="ARBA" id="ARBA00049529"/>
    </source>
</evidence>
<comment type="subunit">
    <text evidence="3">Homodimer.</text>
</comment>
<dbReference type="NCBIfam" id="NF004761">
    <property type="entry name" value="PRK06092.1"/>
    <property type="match status" value="1"/>
</dbReference>
<comment type="catalytic activity">
    <reaction evidence="9">
        <text>4-amino-4-deoxychorismate = 4-aminobenzoate + pyruvate + H(+)</text>
        <dbReference type="Rhea" id="RHEA:16201"/>
        <dbReference type="ChEBI" id="CHEBI:15361"/>
        <dbReference type="ChEBI" id="CHEBI:15378"/>
        <dbReference type="ChEBI" id="CHEBI:17836"/>
        <dbReference type="ChEBI" id="CHEBI:58406"/>
        <dbReference type="EC" id="4.1.3.38"/>
    </reaction>
</comment>
<evidence type="ECO:0000256" key="3">
    <source>
        <dbReference type="ARBA" id="ARBA00011738"/>
    </source>
</evidence>
<evidence type="ECO:0000256" key="6">
    <source>
        <dbReference type="ARBA" id="ARBA00023239"/>
    </source>
</evidence>
<dbReference type="EC" id="4.1.3.38" evidence="8 10"/>
<dbReference type="InterPro" id="IPR050571">
    <property type="entry name" value="Class-IV_PLP-Dep_Aminotrnsfr"/>
</dbReference>
<dbReference type="SUPFAM" id="SSF56752">
    <property type="entry name" value="D-aminoacid aminotransferase-like PLP-dependent enzymes"/>
    <property type="match status" value="1"/>
</dbReference>
<keyword evidence="4" id="KW-0663">Pyridoxal phosphate</keyword>
<reference evidence="12" key="1">
    <citation type="journal article" date="2019" name="Int. J. Syst. Evol. Microbiol.">
        <title>The Global Catalogue of Microorganisms (GCM) 10K type strain sequencing project: providing services to taxonomists for standard genome sequencing and annotation.</title>
        <authorList>
            <consortium name="The Broad Institute Genomics Platform"/>
            <consortium name="The Broad Institute Genome Sequencing Center for Infectious Disease"/>
            <person name="Wu L."/>
            <person name="Ma J."/>
        </authorList>
    </citation>
    <scope>NUCLEOTIDE SEQUENCE [LARGE SCALE GENOMIC DNA]</scope>
    <source>
        <strain evidence="12">JCM 15134</strain>
    </source>
</reference>
<protein>
    <recommendedName>
        <fullName evidence="8 10">Aminodeoxychorismate lyase</fullName>
        <ecNumber evidence="8 10">4.1.3.38</ecNumber>
    </recommendedName>
</protein>
<dbReference type="InterPro" id="IPR043132">
    <property type="entry name" value="BCAT-like_C"/>
</dbReference>
<keyword evidence="6 11" id="KW-0456">Lyase</keyword>
<dbReference type="GO" id="GO:0016829">
    <property type="term" value="F:lyase activity"/>
    <property type="evidence" value="ECO:0007669"/>
    <property type="project" value="UniProtKB-KW"/>
</dbReference>
<comment type="similarity">
    <text evidence="2">Belongs to the class-IV pyridoxal-phosphate-dependent aminotransferase family.</text>
</comment>
<keyword evidence="12" id="KW-1185">Reference proteome</keyword>
<sequence>MSSPPCVSMQVQTLINGEFSDCIGVADRGLAYGHGVFETFLVLNGTPVFYTEHLQRLLTGCKRLGIPVDQLPQRLEHDLMQLDYPAGRAVLKLIVTCGSGGRGYLTPNPASPVRILMLSPLPEYPGQPEQGIRARWCQTRLACQPLLSGIKHLNRLEQVLARNEWQDPAIREGLVCDSRGFVVEGTMSNLCFIAGGRFCTPALDQSGVEGIVRNQLLQLAALQGLEVEAGRYTPDDVHSADELFVCNSLIGIWPIVQLGDRSYEWGTYTRRLQSALNQRMVQC</sequence>
<evidence type="ECO:0000313" key="12">
    <source>
        <dbReference type="Proteomes" id="UP001499915"/>
    </source>
</evidence>
<proteinExistence type="inferred from homology"/>
<dbReference type="InterPro" id="IPR036038">
    <property type="entry name" value="Aminotransferase-like"/>
</dbReference>
<dbReference type="PANTHER" id="PTHR42743:SF2">
    <property type="entry name" value="AMINODEOXYCHORISMATE LYASE"/>
    <property type="match status" value="1"/>
</dbReference>
<comment type="caution">
    <text evidence="11">The sequence shown here is derived from an EMBL/GenBank/DDBJ whole genome shotgun (WGS) entry which is preliminary data.</text>
</comment>